<protein>
    <submittedName>
        <fullName evidence="2">Uncharacterized protein</fullName>
    </submittedName>
</protein>
<organism evidence="2 3">
    <name type="scientific">Roseateles amylovorans</name>
    <dbReference type="NCBI Taxonomy" id="2978473"/>
    <lineage>
        <taxon>Bacteria</taxon>
        <taxon>Pseudomonadati</taxon>
        <taxon>Pseudomonadota</taxon>
        <taxon>Betaproteobacteria</taxon>
        <taxon>Burkholderiales</taxon>
        <taxon>Sphaerotilaceae</taxon>
        <taxon>Roseateles</taxon>
    </lineage>
</organism>
<evidence type="ECO:0000256" key="1">
    <source>
        <dbReference type="SAM" id="MobiDB-lite"/>
    </source>
</evidence>
<name>A0ABY6AWS8_9BURK</name>
<evidence type="ECO:0000313" key="2">
    <source>
        <dbReference type="EMBL" id="UXH76854.1"/>
    </source>
</evidence>
<reference evidence="2" key="1">
    <citation type="submission" date="2022-10" db="EMBL/GenBank/DDBJ databases">
        <title>Characterization and whole genome sequencing of a new Roseateles species, isolated from fresh water.</title>
        <authorList>
            <person name="Guliayeva D.Y."/>
            <person name="Akhremchuk A.E."/>
            <person name="Sikolenko M.A."/>
            <person name="Valentovich L.N."/>
            <person name="Sidarenka A.V."/>
        </authorList>
    </citation>
    <scope>NUCLEOTIDE SEQUENCE</scope>
    <source>
        <strain evidence="2">BIM B-1768</strain>
    </source>
</reference>
<evidence type="ECO:0000313" key="3">
    <source>
        <dbReference type="Proteomes" id="UP001064933"/>
    </source>
</evidence>
<gene>
    <name evidence="2" type="ORF">N4261_17690</name>
</gene>
<sequence length="105" mass="10873">MQTFLAERGTAVDVSALHRFVHAKKRAPLLAQVQGRLAQGAVPAALATSLKAKPPAAPKAAPQKPPATAATAPAVQAAAPVKAPAPGLLPKFTWDPTHYNIEDLK</sequence>
<keyword evidence="3" id="KW-1185">Reference proteome</keyword>
<proteinExistence type="predicted"/>
<feature type="region of interest" description="Disordered" evidence="1">
    <location>
        <begin position="51"/>
        <end position="75"/>
    </location>
</feature>
<accession>A0ABY6AWS8</accession>
<dbReference type="RefSeq" id="WP_261756595.1">
    <property type="nucleotide sequence ID" value="NZ_CP104562.2"/>
</dbReference>
<dbReference type="EMBL" id="CP104562">
    <property type="protein sequence ID" value="UXH76854.1"/>
    <property type="molecule type" value="Genomic_DNA"/>
</dbReference>
<dbReference type="Proteomes" id="UP001064933">
    <property type="component" value="Chromosome"/>
</dbReference>